<dbReference type="GO" id="GO:0003677">
    <property type="term" value="F:DNA binding"/>
    <property type="evidence" value="ECO:0007669"/>
    <property type="project" value="InterPro"/>
</dbReference>
<dbReference type="Proteomes" id="UP000886750">
    <property type="component" value="Unassembled WGS sequence"/>
</dbReference>
<evidence type="ECO:0000313" key="4">
    <source>
        <dbReference type="Proteomes" id="UP000886750"/>
    </source>
</evidence>
<dbReference type="Gene3D" id="3.90.1750.20">
    <property type="entry name" value="Putative Large Serine Recombinase, Chain B, Domain 2"/>
    <property type="match status" value="1"/>
</dbReference>
<evidence type="ECO:0000313" key="3">
    <source>
        <dbReference type="EMBL" id="HIY96394.1"/>
    </source>
</evidence>
<organism evidence="3 4">
    <name type="scientific">Candidatus Borkfalkia excrementigallinarum</name>
    <dbReference type="NCBI Taxonomy" id="2838506"/>
    <lineage>
        <taxon>Bacteria</taxon>
        <taxon>Bacillati</taxon>
        <taxon>Bacillota</taxon>
        <taxon>Clostridia</taxon>
        <taxon>Christensenellales</taxon>
        <taxon>Christensenellaceae</taxon>
        <taxon>Candidatus Borkfalkia</taxon>
    </lineage>
</organism>
<proteinExistence type="predicted"/>
<dbReference type="PROSITE" id="PS51737">
    <property type="entry name" value="RECOMBINASE_DNA_BIND"/>
    <property type="match status" value="1"/>
</dbReference>
<dbReference type="AlphaFoldDB" id="A0A9D1ZV93"/>
<dbReference type="EMBL" id="DXCQ01000020">
    <property type="protein sequence ID" value="HIY96394.1"/>
    <property type="molecule type" value="Genomic_DNA"/>
</dbReference>
<dbReference type="InterPro" id="IPR038109">
    <property type="entry name" value="DNA_bind_recomb_sf"/>
</dbReference>
<reference evidence="3" key="2">
    <citation type="submission" date="2021-04" db="EMBL/GenBank/DDBJ databases">
        <authorList>
            <person name="Gilroy R."/>
        </authorList>
    </citation>
    <scope>NUCLEOTIDE SEQUENCE</scope>
    <source>
        <strain evidence="3">1345</strain>
    </source>
</reference>
<reference evidence="3" key="1">
    <citation type="journal article" date="2021" name="PeerJ">
        <title>Extensive microbial diversity within the chicken gut microbiome revealed by metagenomics and culture.</title>
        <authorList>
            <person name="Gilroy R."/>
            <person name="Ravi A."/>
            <person name="Getino M."/>
            <person name="Pursley I."/>
            <person name="Horton D.L."/>
            <person name="Alikhan N.F."/>
            <person name="Baker D."/>
            <person name="Gharbi K."/>
            <person name="Hall N."/>
            <person name="Watson M."/>
            <person name="Adriaenssens E.M."/>
            <person name="Foster-Nyarko E."/>
            <person name="Jarju S."/>
            <person name="Secka A."/>
            <person name="Antonio M."/>
            <person name="Oren A."/>
            <person name="Chaudhuri R.R."/>
            <person name="La Ragione R."/>
            <person name="Hildebrand F."/>
            <person name="Pallen M.J."/>
        </authorList>
    </citation>
    <scope>NUCLEOTIDE SEQUENCE</scope>
    <source>
        <strain evidence="3">1345</strain>
    </source>
</reference>
<protein>
    <submittedName>
        <fullName evidence="3">Recombinase family protein</fullName>
    </submittedName>
</protein>
<sequence length="451" mass="52523">MRNVGNGAQQFAVALRILPPRGDNFVELRREFPRQPPHALIRRLRGERRVGAFAVFFLRLYGEFPQGTFQRAYFQREDEHRGGEHRRRTAESDRHDVIDRKVVINETEAKIAQRIFTEYANGKRLLTLAEELKADGIVNKKGVPFSPESMYYMLHLERYAGRYTVNGILYDNIFPRIIPEEIFQQVQKRLEANRHGKHVPGVEYILKGKLFCECGNPMRSAGGKSRGKKQYRYYRCFSARRVKGCKDKTFRKDILENLVVSALVDQVTTEKNLNFLTERLLIKLQQDTAEAQTLKTLEKALAQTNKSLSNLLKAIENGIFSDTTKTRLDELETQKKALTEKLLIEKNKERSVPTTDEIKKYLKYAIQKTPRNLVELLVEKIIVYMDKIEIFLKYHGEPHTTPPHNDNNPDGTDNSDRGFLITEFLTTNLTSSEYYTYKKWAKREFLIRILL</sequence>
<evidence type="ECO:0000256" key="1">
    <source>
        <dbReference type="SAM" id="Coils"/>
    </source>
</evidence>
<dbReference type="InterPro" id="IPR011109">
    <property type="entry name" value="DNA_bind_recombinase_dom"/>
</dbReference>
<dbReference type="PANTHER" id="PTHR30461:SF23">
    <property type="entry name" value="DNA RECOMBINASE-RELATED"/>
    <property type="match status" value="1"/>
</dbReference>
<feature type="coiled-coil region" evidence="1">
    <location>
        <begin position="294"/>
        <end position="348"/>
    </location>
</feature>
<comment type="caution">
    <text evidence="3">The sequence shown here is derived from an EMBL/GenBank/DDBJ whole genome shotgun (WGS) entry which is preliminary data.</text>
</comment>
<gene>
    <name evidence="3" type="ORF">H9729_01775</name>
</gene>
<dbReference type="InterPro" id="IPR025827">
    <property type="entry name" value="Zn_ribbon_recom_dom"/>
</dbReference>
<keyword evidence="1" id="KW-0175">Coiled coil</keyword>
<evidence type="ECO:0000259" key="2">
    <source>
        <dbReference type="PROSITE" id="PS51737"/>
    </source>
</evidence>
<dbReference type="PANTHER" id="PTHR30461">
    <property type="entry name" value="DNA-INVERTASE FROM LAMBDOID PROPHAGE"/>
    <property type="match status" value="1"/>
</dbReference>
<name>A0A9D1ZV93_9FIRM</name>
<dbReference type="Pfam" id="PF13408">
    <property type="entry name" value="Zn_ribbon_recom"/>
    <property type="match status" value="1"/>
</dbReference>
<dbReference type="InterPro" id="IPR050639">
    <property type="entry name" value="SSR_resolvase"/>
</dbReference>
<dbReference type="Pfam" id="PF07508">
    <property type="entry name" value="Recombinase"/>
    <property type="match status" value="1"/>
</dbReference>
<accession>A0A9D1ZV93</accession>
<feature type="domain" description="Recombinase" evidence="2">
    <location>
        <begin position="92"/>
        <end position="196"/>
    </location>
</feature>
<dbReference type="GO" id="GO:0000150">
    <property type="term" value="F:DNA strand exchange activity"/>
    <property type="evidence" value="ECO:0007669"/>
    <property type="project" value="InterPro"/>
</dbReference>